<organism evidence="1 2">
    <name type="scientific">Hydra vulgaris</name>
    <name type="common">Hydra</name>
    <name type="synonym">Hydra attenuata</name>
    <dbReference type="NCBI Taxonomy" id="6087"/>
    <lineage>
        <taxon>Eukaryota</taxon>
        <taxon>Metazoa</taxon>
        <taxon>Cnidaria</taxon>
        <taxon>Hydrozoa</taxon>
        <taxon>Hydroidolina</taxon>
        <taxon>Anthoathecata</taxon>
        <taxon>Aplanulata</taxon>
        <taxon>Hydridae</taxon>
        <taxon>Hydra</taxon>
    </lineage>
</organism>
<proteinExistence type="predicted"/>
<accession>A0ABM4CRC1</accession>
<evidence type="ECO:0000313" key="1">
    <source>
        <dbReference type="Proteomes" id="UP001652625"/>
    </source>
</evidence>
<dbReference type="PANTHER" id="PTHR33053">
    <property type="entry name" value="PROTEIN, PUTATIVE-RELATED"/>
    <property type="match status" value="1"/>
</dbReference>
<name>A0ABM4CRC1_HYDVU</name>
<dbReference type="PANTHER" id="PTHR33053:SF24">
    <property type="entry name" value="TRANSPOSASE DOMAIN-CONTAINING PROTEIN"/>
    <property type="match status" value="1"/>
</dbReference>
<sequence>MNCNNSKLDATAKSYELNDTSIFSLNSVFFTFSSEPVLGVNELHKNGITTNNQCFSYRLSAIICDTRTKVFLKCTKGYNAYHGCYKREQHGVYNGKVTFLETIVTLRTDASLANISDCKLHICLSPLARTSIGLISQVPGDFMRLSCLDVLRKYVCSKLARKARAFSDFERWKATEFQQLLLHTATANSDHDLQQSIKSILISNNIIDKNDKLLNSVLEKGTTGLHHFKDDIAPRDFKNIEESINKLFTSSSSCTTNDNHNLQQSIKSILLSNKIIDENDKLLNSVLEKGTTGLNQFRDDITPRDFRKLEVSINKLFTSSSSSAANADHDLRRSIKSILVSNNIIDENDKLLNSVLEKGKTGLNYFKDDIAPRDFKNIEVSINKLFSSSSSCTTNADHDLRQSIKSILDSNNIIDENDKLLNSLLEKGTTGLNQFKDDITPRDFKKLEVSINKLFTSSSSSATNADHDLRQSIKSILVSNNVIDENDKLLNSVLEKGTTGLIHFKDDITPRDFKNIEVSINKLFTSSSSSATNADHDLRQSIKSILVSNNVIDENDKLLNSVLEKGTTGLIHFKDDITPRDFKNIEVSINKLFTSSSSCTTNADHDLRQSIKSILVSNNIIDENDKLLNSVLEKGTTGLNQFKDDITPRDFKKLEVSINKLFTSSSSSATNADHDLRQSIKSILVSNNVIDENDKLLNSVLEKGTTGLIHFKDDITPRDFKNIEVSINKLFTSSSSCTTNADHDLRQSIKSILVSNNIIDENDKLLNSVLEKGTTGLNQFKDDITPRDFKKLEVSINKLFTSSSSSTTNANHNLQQSIKSILLSYKIIDENNKLLNSVLEKGTTGLNQFKDDITPRVFKKLEVSINKLLASSSYGVD</sequence>
<dbReference type="RefSeq" id="XP_065664426.1">
    <property type="nucleotide sequence ID" value="XM_065808354.1"/>
</dbReference>
<dbReference type="Proteomes" id="UP001652625">
    <property type="component" value="Chromosome 10"/>
</dbReference>
<dbReference type="GeneID" id="136086084"/>
<gene>
    <name evidence="2" type="primary">LOC136086084</name>
</gene>
<reference evidence="2" key="1">
    <citation type="submission" date="2025-08" db="UniProtKB">
        <authorList>
            <consortium name="RefSeq"/>
        </authorList>
    </citation>
    <scope>IDENTIFICATION</scope>
</reference>
<evidence type="ECO:0000313" key="2">
    <source>
        <dbReference type="RefSeq" id="XP_065664426.1"/>
    </source>
</evidence>
<keyword evidence="1" id="KW-1185">Reference proteome</keyword>
<protein>
    <submittedName>
        <fullName evidence="2">Uncharacterized protein LOC136086084</fullName>
    </submittedName>
</protein>